<dbReference type="PANTHER" id="PTHR34849:SF3">
    <property type="entry name" value="SSR2962 PROTEIN"/>
    <property type="match status" value="1"/>
</dbReference>
<dbReference type="KEGG" id="nod:FOH10_28765"/>
<organism evidence="2 3">
    <name type="scientific">Nocardia otitidiscaviarum</name>
    <dbReference type="NCBI Taxonomy" id="1823"/>
    <lineage>
        <taxon>Bacteria</taxon>
        <taxon>Bacillati</taxon>
        <taxon>Actinomycetota</taxon>
        <taxon>Actinomycetes</taxon>
        <taxon>Mycobacteriales</taxon>
        <taxon>Nocardiaceae</taxon>
        <taxon>Nocardia</taxon>
    </lineage>
</organism>
<dbReference type="EMBL" id="CP041695">
    <property type="protein sequence ID" value="QDP82127.1"/>
    <property type="molecule type" value="Genomic_DNA"/>
</dbReference>
<evidence type="ECO:0000313" key="2">
    <source>
        <dbReference type="EMBL" id="QDP82127.1"/>
    </source>
</evidence>
<dbReference type="SUPFAM" id="SSF46689">
    <property type="entry name" value="Homeodomain-like"/>
    <property type="match status" value="1"/>
</dbReference>
<protein>
    <submittedName>
        <fullName evidence="2">DUF433 domain-containing protein</fullName>
    </submittedName>
</protein>
<dbReference type="Gene3D" id="1.10.10.10">
    <property type="entry name" value="Winged helix-like DNA-binding domain superfamily/Winged helix DNA-binding domain"/>
    <property type="match status" value="1"/>
</dbReference>
<dbReference type="PANTHER" id="PTHR34849">
    <property type="entry name" value="SSL5025 PROTEIN"/>
    <property type="match status" value="1"/>
</dbReference>
<dbReference type="Proteomes" id="UP000317039">
    <property type="component" value="Chromosome"/>
</dbReference>
<evidence type="ECO:0000256" key="1">
    <source>
        <dbReference type="SAM" id="MobiDB-lite"/>
    </source>
</evidence>
<dbReference type="GeneID" id="80336352"/>
<dbReference type="InterPro" id="IPR009057">
    <property type="entry name" value="Homeodomain-like_sf"/>
</dbReference>
<dbReference type="InterPro" id="IPR036388">
    <property type="entry name" value="WH-like_DNA-bd_sf"/>
</dbReference>
<name>A0A516NT98_9NOCA</name>
<gene>
    <name evidence="2" type="ORF">FOH10_28765</name>
</gene>
<dbReference type="AlphaFoldDB" id="A0A516NT98"/>
<dbReference type="RefSeq" id="WP_143983028.1">
    <property type="nucleotide sequence ID" value="NZ_CP041695.1"/>
</dbReference>
<reference evidence="2 3" key="1">
    <citation type="submission" date="2019-07" db="EMBL/GenBank/DDBJ databases">
        <title>Complete Genome Sequence and Methylome Analysis of Nocardia otitidis-caviarum NEB252.</title>
        <authorList>
            <person name="Fomenkov A."/>
            <person name="Anton B.P."/>
            <person name="Vincze T."/>
            <person name="Roberts R.J."/>
        </authorList>
    </citation>
    <scope>NUCLEOTIDE SEQUENCE [LARGE SCALE GENOMIC DNA]</scope>
    <source>
        <strain evidence="2 3">NEB252</strain>
    </source>
</reference>
<dbReference type="Pfam" id="PF04255">
    <property type="entry name" value="DUF433"/>
    <property type="match status" value="1"/>
</dbReference>
<dbReference type="InterPro" id="IPR007367">
    <property type="entry name" value="DUF433"/>
</dbReference>
<proteinExistence type="predicted"/>
<feature type="region of interest" description="Disordered" evidence="1">
    <location>
        <begin position="70"/>
        <end position="93"/>
    </location>
</feature>
<feature type="compositionally biased region" description="Low complexity" evidence="1">
    <location>
        <begin position="84"/>
        <end position="93"/>
    </location>
</feature>
<accession>A0A516NT98</accession>
<sequence length="93" mass="9608">MADMERITSDPDICRGLPTVRGLRYPVALLADLLGAGVGVEEILADSPMLEREDLLAVWRYAAGAANRAATCGSRPGMPPSSVVPPSSAAVSG</sequence>
<evidence type="ECO:0000313" key="3">
    <source>
        <dbReference type="Proteomes" id="UP000317039"/>
    </source>
</evidence>